<dbReference type="InterPro" id="IPR036291">
    <property type="entry name" value="NAD(P)-bd_dom_sf"/>
</dbReference>
<dbReference type="PRINTS" id="PR00081">
    <property type="entry name" value="GDHRDH"/>
</dbReference>
<accession>A0ABW0GNK4</accession>
<comment type="caution">
    <text evidence="4">The sequence shown here is derived from an EMBL/GenBank/DDBJ whole genome shotgun (WGS) entry which is preliminary data.</text>
</comment>
<evidence type="ECO:0000313" key="4">
    <source>
        <dbReference type="EMBL" id="MFC5381317.1"/>
    </source>
</evidence>
<comment type="similarity">
    <text evidence="1 3">Belongs to the short-chain dehydrogenases/reductases (SDR) family.</text>
</comment>
<dbReference type="SUPFAM" id="SSF51735">
    <property type="entry name" value="NAD(P)-binding Rossmann-fold domains"/>
    <property type="match status" value="1"/>
</dbReference>
<evidence type="ECO:0000256" key="3">
    <source>
        <dbReference type="RuleBase" id="RU000363"/>
    </source>
</evidence>
<dbReference type="CDD" id="cd05374">
    <property type="entry name" value="17beta-HSD-like_SDR_c"/>
    <property type="match status" value="1"/>
</dbReference>
<name>A0ABW0GNK4_9MICO</name>
<keyword evidence="5" id="KW-1185">Reference proteome</keyword>
<keyword evidence="2" id="KW-0560">Oxidoreductase</keyword>
<dbReference type="Proteomes" id="UP001596122">
    <property type="component" value="Unassembled WGS sequence"/>
</dbReference>
<proteinExistence type="inferred from homology"/>
<dbReference type="PRINTS" id="PR00080">
    <property type="entry name" value="SDRFAMILY"/>
</dbReference>
<organism evidence="4 5">
    <name type="scientific">Aquipuribacter nitratireducens</name>
    <dbReference type="NCBI Taxonomy" id="650104"/>
    <lineage>
        <taxon>Bacteria</taxon>
        <taxon>Bacillati</taxon>
        <taxon>Actinomycetota</taxon>
        <taxon>Actinomycetes</taxon>
        <taxon>Micrococcales</taxon>
        <taxon>Intrasporangiaceae</taxon>
        <taxon>Aquipuribacter</taxon>
    </lineage>
</organism>
<evidence type="ECO:0000256" key="1">
    <source>
        <dbReference type="ARBA" id="ARBA00006484"/>
    </source>
</evidence>
<sequence>MPVAPLPPSGAVLVTGCSSGIGHATALRLARSGLAVHATARRPDRLTELEAAGCTTGPLDVTDDDSAAHAVEEARERHGAVVALVNNAGYGEYGPVEEVSLEAARRQLETNVIGVARLTRLVLPGMREAGAGRVVTIGSMGGRLTFPGGGWYHASKHALEALHDALRVEVAPFGVGVSLVEPGLIRTEFGATATGTLTGTRTEGEGPYAGLVASVEQGMAGSYDNRVLSAGPDAVARAVEHAVTARRPRSRYVVTPAARGLIGLRRLGGDRVWDAFVRRQFSLPA</sequence>
<dbReference type="InterPro" id="IPR002347">
    <property type="entry name" value="SDR_fam"/>
</dbReference>
<dbReference type="PANTHER" id="PTHR44169:SF6">
    <property type="entry name" value="NADPH-DEPENDENT 1-ACYLDIHYDROXYACETONE PHOSPHATE REDUCTASE"/>
    <property type="match status" value="1"/>
</dbReference>
<gene>
    <name evidence="4" type="ORF">ACFPJ6_10985</name>
</gene>
<dbReference type="PANTHER" id="PTHR44169">
    <property type="entry name" value="NADPH-DEPENDENT 1-ACYLDIHYDROXYACETONE PHOSPHATE REDUCTASE"/>
    <property type="match status" value="1"/>
</dbReference>
<dbReference type="EMBL" id="JBHSLD010000009">
    <property type="protein sequence ID" value="MFC5381317.1"/>
    <property type="molecule type" value="Genomic_DNA"/>
</dbReference>
<dbReference type="RefSeq" id="WP_340269209.1">
    <property type="nucleotide sequence ID" value="NZ_JBBEOG010000004.1"/>
</dbReference>
<protein>
    <submittedName>
        <fullName evidence="4">SDR family NAD(P)-dependent oxidoreductase</fullName>
    </submittedName>
</protein>
<dbReference type="Gene3D" id="3.40.50.720">
    <property type="entry name" value="NAD(P)-binding Rossmann-like Domain"/>
    <property type="match status" value="1"/>
</dbReference>
<reference evidence="5" key="1">
    <citation type="journal article" date="2019" name="Int. J. Syst. Evol. Microbiol.">
        <title>The Global Catalogue of Microorganisms (GCM) 10K type strain sequencing project: providing services to taxonomists for standard genome sequencing and annotation.</title>
        <authorList>
            <consortium name="The Broad Institute Genomics Platform"/>
            <consortium name="The Broad Institute Genome Sequencing Center for Infectious Disease"/>
            <person name="Wu L."/>
            <person name="Ma J."/>
        </authorList>
    </citation>
    <scope>NUCLEOTIDE SEQUENCE [LARGE SCALE GENOMIC DNA]</scope>
    <source>
        <strain evidence="5">CCUG 43114</strain>
    </source>
</reference>
<evidence type="ECO:0000256" key="2">
    <source>
        <dbReference type="ARBA" id="ARBA00023002"/>
    </source>
</evidence>
<evidence type="ECO:0000313" key="5">
    <source>
        <dbReference type="Proteomes" id="UP001596122"/>
    </source>
</evidence>
<dbReference type="Pfam" id="PF00106">
    <property type="entry name" value="adh_short"/>
    <property type="match status" value="1"/>
</dbReference>